<feature type="non-terminal residue" evidence="2">
    <location>
        <position position="119"/>
    </location>
</feature>
<feature type="non-terminal residue" evidence="2">
    <location>
        <position position="1"/>
    </location>
</feature>
<dbReference type="STRING" id="42249.A0A317SPJ6"/>
<name>A0A317SPJ6_9PEZI</name>
<dbReference type="OrthoDB" id="2431486at2759"/>
<protein>
    <recommendedName>
        <fullName evidence="1">PiggyBac transposable element-derived protein domain-containing protein</fullName>
    </recommendedName>
</protein>
<dbReference type="PANTHER" id="PTHR46599:SF3">
    <property type="entry name" value="PIGGYBAC TRANSPOSABLE ELEMENT-DERIVED PROTEIN 4"/>
    <property type="match status" value="1"/>
</dbReference>
<dbReference type="Proteomes" id="UP000246991">
    <property type="component" value="Unassembled WGS sequence"/>
</dbReference>
<dbReference type="EMBL" id="PYWC01000047">
    <property type="protein sequence ID" value="PWW75376.1"/>
    <property type="molecule type" value="Genomic_DNA"/>
</dbReference>
<gene>
    <name evidence="2" type="ORF">C7212DRAFT_46744</name>
</gene>
<evidence type="ECO:0000313" key="2">
    <source>
        <dbReference type="EMBL" id="PWW75376.1"/>
    </source>
</evidence>
<feature type="domain" description="PiggyBac transposable element-derived protein" evidence="1">
    <location>
        <begin position="8"/>
        <end position="112"/>
    </location>
</feature>
<sequence length="119" mass="13990">LHIVVNRVCAALWQDNNTVLFLTMIHDLWQLSYSKRKKPEKTSTNASAARRPFSSYEHEKLLPIPMLVNDYNKYMGGVDIADQLPSNYPCHPTSRRNWLPLWFWILDTTITNMYIITHL</sequence>
<proteinExistence type="predicted"/>
<evidence type="ECO:0000313" key="3">
    <source>
        <dbReference type="Proteomes" id="UP000246991"/>
    </source>
</evidence>
<dbReference type="AlphaFoldDB" id="A0A317SPJ6"/>
<dbReference type="PANTHER" id="PTHR46599">
    <property type="entry name" value="PIGGYBAC TRANSPOSABLE ELEMENT-DERIVED PROTEIN 4"/>
    <property type="match status" value="1"/>
</dbReference>
<comment type="caution">
    <text evidence="2">The sequence shown here is derived from an EMBL/GenBank/DDBJ whole genome shotgun (WGS) entry which is preliminary data.</text>
</comment>
<reference evidence="2 3" key="1">
    <citation type="submission" date="2018-03" db="EMBL/GenBank/DDBJ databases">
        <title>Genomes of Pezizomycetes fungi and the evolution of truffles.</title>
        <authorList>
            <person name="Murat C."/>
            <person name="Payen T."/>
            <person name="Noel B."/>
            <person name="Kuo A."/>
            <person name="Martin F.M."/>
        </authorList>
    </citation>
    <scope>NUCLEOTIDE SEQUENCE [LARGE SCALE GENOMIC DNA]</scope>
    <source>
        <strain evidence="2">091103-1</strain>
    </source>
</reference>
<organism evidence="2 3">
    <name type="scientific">Tuber magnatum</name>
    <name type="common">white Piedmont truffle</name>
    <dbReference type="NCBI Taxonomy" id="42249"/>
    <lineage>
        <taxon>Eukaryota</taxon>
        <taxon>Fungi</taxon>
        <taxon>Dikarya</taxon>
        <taxon>Ascomycota</taxon>
        <taxon>Pezizomycotina</taxon>
        <taxon>Pezizomycetes</taxon>
        <taxon>Pezizales</taxon>
        <taxon>Tuberaceae</taxon>
        <taxon>Tuber</taxon>
    </lineage>
</organism>
<accession>A0A317SPJ6</accession>
<dbReference type="InterPro" id="IPR029526">
    <property type="entry name" value="PGBD"/>
</dbReference>
<dbReference type="Pfam" id="PF13843">
    <property type="entry name" value="DDE_Tnp_1_7"/>
    <property type="match status" value="1"/>
</dbReference>
<keyword evidence="3" id="KW-1185">Reference proteome</keyword>
<evidence type="ECO:0000259" key="1">
    <source>
        <dbReference type="Pfam" id="PF13843"/>
    </source>
</evidence>